<dbReference type="PANTHER" id="PTHR12241:SF161">
    <property type="entry name" value="TUBULIN POLYGLUTAMYLASE TTLL6"/>
    <property type="match status" value="1"/>
</dbReference>
<dbReference type="SUPFAM" id="SSF56059">
    <property type="entry name" value="Glutathione synthetase ATP-binding domain-like"/>
    <property type="match status" value="1"/>
</dbReference>
<dbReference type="Proteomes" id="UP000265120">
    <property type="component" value="Chromosome 8"/>
</dbReference>
<protein>
    <recommendedName>
        <fullName evidence="6">Tubulin tyrosine ligase-like family, member 6</fullName>
    </recommendedName>
</protein>
<keyword evidence="3" id="KW-0067">ATP-binding</keyword>
<evidence type="ECO:0008006" key="6">
    <source>
        <dbReference type="Google" id="ProtNLM"/>
    </source>
</evidence>
<dbReference type="GO" id="GO:0070740">
    <property type="term" value="F:tubulin-glutamic acid ligase activity"/>
    <property type="evidence" value="ECO:0007669"/>
    <property type="project" value="TreeGrafter"/>
</dbReference>
<sequence>MVKKHKTYICKPDTGCQGKGIFITKSKSDLTLPMCLFHFCFQPFVINGFKFDLRIYVLVTSCEPFSILMYKEGLARFCTTQYNEPLQSNLGDVCMHLTNYSINKNSENFVRDEDTGSKRSNYPDFNCGISKKMWGDIEDIIIKTLISAHPVLKHNYHTCFPNHTSGSACFEILGFDVLLDHRLRPWLLEVKHKNILRDSN</sequence>
<accession>A0A3P8W636</accession>
<evidence type="ECO:0000256" key="1">
    <source>
        <dbReference type="ARBA" id="ARBA00022598"/>
    </source>
</evidence>
<dbReference type="PANTHER" id="PTHR12241">
    <property type="entry name" value="TUBULIN POLYGLUTAMYLASE"/>
    <property type="match status" value="1"/>
</dbReference>
<evidence type="ECO:0000256" key="3">
    <source>
        <dbReference type="ARBA" id="ARBA00022840"/>
    </source>
</evidence>
<reference evidence="4" key="3">
    <citation type="submission" date="2025-09" db="UniProtKB">
        <authorList>
            <consortium name="Ensembl"/>
        </authorList>
    </citation>
    <scope>IDENTIFICATION</scope>
</reference>
<proteinExistence type="predicted"/>
<dbReference type="Ensembl" id="ENSCSET00000023289.1">
    <property type="protein sequence ID" value="ENSCSEP00000022993.1"/>
    <property type="gene ID" value="ENSCSEG00000014655.1"/>
</dbReference>
<dbReference type="PROSITE" id="PS51221">
    <property type="entry name" value="TTL"/>
    <property type="match status" value="1"/>
</dbReference>
<dbReference type="GO" id="GO:0000226">
    <property type="term" value="P:microtubule cytoskeleton organization"/>
    <property type="evidence" value="ECO:0007669"/>
    <property type="project" value="TreeGrafter"/>
</dbReference>
<name>A0A3P8W636_CYNSE</name>
<dbReference type="GO" id="GO:0036064">
    <property type="term" value="C:ciliary basal body"/>
    <property type="evidence" value="ECO:0007669"/>
    <property type="project" value="TreeGrafter"/>
</dbReference>
<dbReference type="GO" id="GO:0005524">
    <property type="term" value="F:ATP binding"/>
    <property type="evidence" value="ECO:0007669"/>
    <property type="project" value="UniProtKB-KW"/>
</dbReference>
<dbReference type="InterPro" id="IPR004344">
    <property type="entry name" value="TTL/TTLL_fam"/>
</dbReference>
<dbReference type="Pfam" id="PF03133">
    <property type="entry name" value="TTL"/>
    <property type="match status" value="1"/>
</dbReference>
<evidence type="ECO:0000313" key="4">
    <source>
        <dbReference type="Ensembl" id="ENSCSEP00000022993.1"/>
    </source>
</evidence>
<reference evidence="4 5" key="1">
    <citation type="journal article" date="2014" name="Nat. Genet.">
        <title>Whole-genome sequence of a flatfish provides insights into ZW sex chromosome evolution and adaptation to a benthic lifestyle.</title>
        <authorList>
            <person name="Chen S."/>
            <person name="Zhang G."/>
            <person name="Shao C."/>
            <person name="Huang Q."/>
            <person name="Liu G."/>
            <person name="Zhang P."/>
            <person name="Song W."/>
            <person name="An N."/>
            <person name="Chalopin D."/>
            <person name="Volff J.N."/>
            <person name="Hong Y."/>
            <person name="Li Q."/>
            <person name="Sha Z."/>
            <person name="Zhou H."/>
            <person name="Xie M."/>
            <person name="Yu Q."/>
            <person name="Liu Y."/>
            <person name="Xiang H."/>
            <person name="Wang N."/>
            <person name="Wu K."/>
            <person name="Yang C."/>
            <person name="Zhou Q."/>
            <person name="Liao X."/>
            <person name="Yang L."/>
            <person name="Hu Q."/>
            <person name="Zhang J."/>
            <person name="Meng L."/>
            <person name="Jin L."/>
            <person name="Tian Y."/>
            <person name="Lian J."/>
            <person name="Yang J."/>
            <person name="Miao G."/>
            <person name="Liu S."/>
            <person name="Liang Z."/>
            <person name="Yan F."/>
            <person name="Li Y."/>
            <person name="Sun B."/>
            <person name="Zhang H."/>
            <person name="Zhang J."/>
            <person name="Zhu Y."/>
            <person name="Du M."/>
            <person name="Zhao Y."/>
            <person name="Schartl M."/>
            <person name="Tang Q."/>
            <person name="Wang J."/>
        </authorList>
    </citation>
    <scope>NUCLEOTIDE SEQUENCE</scope>
</reference>
<keyword evidence="1" id="KW-0436">Ligase</keyword>
<dbReference type="GeneTree" id="ENSGT00940000165637"/>
<dbReference type="AlphaFoldDB" id="A0A3P8W636"/>
<keyword evidence="2" id="KW-0547">Nucleotide-binding</keyword>
<dbReference type="OMA" id="GTHIFIT"/>
<reference evidence="4" key="2">
    <citation type="submission" date="2025-08" db="UniProtKB">
        <authorList>
            <consortium name="Ensembl"/>
        </authorList>
    </citation>
    <scope>IDENTIFICATION</scope>
</reference>
<keyword evidence="5" id="KW-1185">Reference proteome</keyword>
<dbReference type="STRING" id="244447.ENSCSEP00000022993"/>
<dbReference type="GO" id="GO:0015631">
    <property type="term" value="F:tubulin binding"/>
    <property type="evidence" value="ECO:0007669"/>
    <property type="project" value="TreeGrafter"/>
</dbReference>
<evidence type="ECO:0000313" key="5">
    <source>
        <dbReference type="Proteomes" id="UP000265120"/>
    </source>
</evidence>
<organism evidence="4 5">
    <name type="scientific">Cynoglossus semilaevis</name>
    <name type="common">Tongue sole</name>
    <dbReference type="NCBI Taxonomy" id="244447"/>
    <lineage>
        <taxon>Eukaryota</taxon>
        <taxon>Metazoa</taxon>
        <taxon>Chordata</taxon>
        <taxon>Craniata</taxon>
        <taxon>Vertebrata</taxon>
        <taxon>Euteleostomi</taxon>
        <taxon>Actinopterygii</taxon>
        <taxon>Neopterygii</taxon>
        <taxon>Teleostei</taxon>
        <taxon>Neoteleostei</taxon>
        <taxon>Acanthomorphata</taxon>
        <taxon>Carangaria</taxon>
        <taxon>Pleuronectiformes</taxon>
        <taxon>Pleuronectoidei</taxon>
        <taxon>Cynoglossidae</taxon>
        <taxon>Cynoglossinae</taxon>
        <taxon>Cynoglossus</taxon>
    </lineage>
</organism>
<dbReference type="InParanoid" id="A0A3P8W636"/>
<dbReference type="Gene3D" id="3.30.470.20">
    <property type="entry name" value="ATP-grasp fold, B domain"/>
    <property type="match status" value="1"/>
</dbReference>
<evidence type="ECO:0000256" key="2">
    <source>
        <dbReference type="ARBA" id="ARBA00022741"/>
    </source>
</evidence>